<name>A0A9J7DYV4_SPOLT</name>
<accession>A0A9J7DYV4</accession>
<protein>
    <submittedName>
        <fullName evidence="3">Uncharacterized protein LOC111351019 isoform X1</fullName>
    </submittedName>
</protein>
<evidence type="ECO:0000256" key="1">
    <source>
        <dbReference type="SAM" id="SignalP"/>
    </source>
</evidence>
<dbReference type="GeneID" id="111351019"/>
<gene>
    <name evidence="3" type="primary">LOC111351019</name>
</gene>
<evidence type="ECO:0000313" key="3">
    <source>
        <dbReference type="RefSeq" id="XP_022818552.1"/>
    </source>
</evidence>
<dbReference type="OrthoDB" id="7421257at2759"/>
<dbReference type="Proteomes" id="UP000301870">
    <property type="component" value="Chromosome 12"/>
</dbReference>
<reference evidence="3" key="1">
    <citation type="submission" date="2025-08" db="UniProtKB">
        <authorList>
            <consortium name="RefSeq"/>
        </authorList>
    </citation>
    <scope>IDENTIFICATION</scope>
    <source>
        <strain evidence="3">Ishihara</strain>
        <tissue evidence="3">Whole body</tissue>
    </source>
</reference>
<evidence type="ECO:0000313" key="2">
    <source>
        <dbReference type="Proteomes" id="UP000301870"/>
    </source>
</evidence>
<feature type="chain" id="PRO_5039954776" evidence="1">
    <location>
        <begin position="19"/>
        <end position="147"/>
    </location>
</feature>
<dbReference type="AlphaFoldDB" id="A0A9J7DYV4"/>
<proteinExistence type="predicted"/>
<keyword evidence="2" id="KW-1185">Reference proteome</keyword>
<feature type="signal peptide" evidence="1">
    <location>
        <begin position="1"/>
        <end position="18"/>
    </location>
</feature>
<dbReference type="KEGG" id="sliu:111351019"/>
<dbReference type="RefSeq" id="XP_022818552.1">
    <property type="nucleotide sequence ID" value="XM_022962784.1"/>
</dbReference>
<keyword evidence="1" id="KW-0732">Signal</keyword>
<organism evidence="2 3">
    <name type="scientific">Spodoptera litura</name>
    <name type="common">Asian cotton leafworm</name>
    <dbReference type="NCBI Taxonomy" id="69820"/>
    <lineage>
        <taxon>Eukaryota</taxon>
        <taxon>Metazoa</taxon>
        <taxon>Ecdysozoa</taxon>
        <taxon>Arthropoda</taxon>
        <taxon>Hexapoda</taxon>
        <taxon>Insecta</taxon>
        <taxon>Pterygota</taxon>
        <taxon>Neoptera</taxon>
        <taxon>Endopterygota</taxon>
        <taxon>Lepidoptera</taxon>
        <taxon>Glossata</taxon>
        <taxon>Ditrysia</taxon>
        <taxon>Noctuoidea</taxon>
        <taxon>Noctuidae</taxon>
        <taxon>Amphipyrinae</taxon>
        <taxon>Spodoptera</taxon>
    </lineage>
</organism>
<sequence>MKSYILLCAVLCLGVAIADLDNVTDITDAEVYCKYQAYLQTLDLAEKIKNGTMEIINLTDVVTNYVACKYNAKEEDTLENRFADSDTAVVQNKTSDIIKCVLTNVLDMAKCIVNDELTGDMKWKWSPFLKCVMGWVPMLLKCVPLQP</sequence>